<dbReference type="PANTHER" id="PTHR13847">
    <property type="entry name" value="SARCOSINE DEHYDROGENASE-RELATED"/>
    <property type="match status" value="1"/>
</dbReference>
<dbReference type="GO" id="GO:0016645">
    <property type="term" value="F:oxidoreductase activity, acting on the CH-NH group of donors"/>
    <property type="evidence" value="ECO:0007669"/>
    <property type="project" value="InterPro"/>
</dbReference>
<keyword evidence="2 10" id="KW-0489">Methyltransferase</keyword>
<dbReference type="GO" id="GO:0032259">
    <property type="term" value="P:methylation"/>
    <property type="evidence" value="ECO:0007669"/>
    <property type="project" value="UniProtKB-KW"/>
</dbReference>
<evidence type="ECO:0000256" key="10">
    <source>
        <dbReference type="HAMAP-Rule" id="MF_01102"/>
    </source>
</evidence>
<dbReference type="SUPFAM" id="SSF54373">
    <property type="entry name" value="FAD-linked reductases, C-terminal domain"/>
    <property type="match status" value="1"/>
</dbReference>
<comment type="catalytic activity">
    <reaction evidence="10">
        <text>5-aminomethyl-2-thiouridine(34) in tRNA + S-adenosyl-L-methionine = 5-methylaminomethyl-2-thiouridine(34) in tRNA + S-adenosyl-L-homocysteine + H(+)</text>
        <dbReference type="Rhea" id="RHEA:19569"/>
        <dbReference type="Rhea" id="RHEA-COMP:10195"/>
        <dbReference type="Rhea" id="RHEA-COMP:10197"/>
        <dbReference type="ChEBI" id="CHEBI:15378"/>
        <dbReference type="ChEBI" id="CHEBI:57856"/>
        <dbReference type="ChEBI" id="CHEBI:59789"/>
        <dbReference type="ChEBI" id="CHEBI:74454"/>
        <dbReference type="ChEBI" id="CHEBI:74455"/>
        <dbReference type="EC" id="2.1.1.61"/>
    </reaction>
</comment>
<dbReference type="SUPFAM" id="SSF51905">
    <property type="entry name" value="FAD/NAD(P)-binding domain"/>
    <property type="match status" value="1"/>
</dbReference>
<dbReference type="GO" id="GO:0005737">
    <property type="term" value="C:cytoplasm"/>
    <property type="evidence" value="ECO:0007669"/>
    <property type="project" value="UniProtKB-SubCell"/>
</dbReference>
<dbReference type="Pfam" id="PF05430">
    <property type="entry name" value="Methyltransf_30"/>
    <property type="match status" value="1"/>
</dbReference>
<keyword evidence="4 10" id="KW-0808">Transferase</keyword>
<comment type="cofactor">
    <cofactor evidence="10">
        <name>FAD</name>
        <dbReference type="ChEBI" id="CHEBI:57692"/>
    </cofactor>
</comment>
<dbReference type="InterPro" id="IPR023032">
    <property type="entry name" value="tRNA_MAMT_biosynth_bifunc_MnmC"/>
</dbReference>
<dbReference type="RefSeq" id="WP_189531225.1">
    <property type="nucleotide sequence ID" value="NZ_BMYX01000002.1"/>
</dbReference>
<dbReference type="InterPro" id="IPR017610">
    <property type="entry name" value="tRNA_S-uridine_synth_MnmC_C"/>
</dbReference>
<dbReference type="InterPro" id="IPR047785">
    <property type="entry name" value="tRNA_MNMC2"/>
</dbReference>
<dbReference type="EMBL" id="BMYX01000002">
    <property type="protein sequence ID" value="GGY06938.1"/>
    <property type="molecule type" value="Genomic_DNA"/>
</dbReference>
<reference evidence="13" key="1">
    <citation type="journal article" date="2014" name="Int. J. Syst. Evol. Microbiol.">
        <title>Complete genome sequence of Corynebacterium casei LMG S-19264T (=DSM 44701T), isolated from a smear-ripened cheese.</title>
        <authorList>
            <consortium name="US DOE Joint Genome Institute (JGI-PGF)"/>
            <person name="Walter F."/>
            <person name="Albersmeier A."/>
            <person name="Kalinowski J."/>
            <person name="Ruckert C."/>
        </authorList>
    </citation>
    <scope>NUCLEOTIDE SEQUENCE</scope>
    <source>
        <strain evidence="13">KCTC 32182</strain>
    </source>
</reference>
<dbReference type="GO" id="GO:0050660">
    <property type="term" value="F:flavin adenine dinucleotide binding"/>
    <property type="evidence" value="ECO:0007669"/>
    <property type="project" value="UniProtKB-UniRule"/>
</dbReference>
<name>A0A918NZ81_9NEIS</name>
<evidence type="ECO:0000256" key="9">
    <source>
        <dbReference type="ARBA" id="ARBA00023268"/>
    </source>
</evidence>
<evidence type="ECO:0000256" key="5">
    <source>
        <dbReference type="ARBA" id="ARBA00022691"/>
    </source>
</evidence>
<comment type="similarity">
    <text evidence="10">In the N-terminal section; belongs to the methyltransferase superfamily. tRNA (mnm(5)s(2)U34)-methyltransferase family.</text>
</comment>
<dbReference type="EC" id="1.5.-.-" evidence="10"/>
<dbReference type="NCBIfam" id="NF002481">
    <property type="entry name" value="PRK01747.1-2"/>
    <property type="match status" value="1"/>
</dbReference>
<organism evidence="13 14">
    <name type="scientific">Paludibacterium paludis</name>
    <dbReference type="NCBI Taxonomy" id="1225769"/>
    <lineage>
        <taxon>Bacteria</taxon>
        <taxon>Pseudomonadati</taxon>
        <taxon>Pseudomonadota</taxon>
        <taxon>Betaproteobacteria</taxon>
        <taxon>Neisseriales</taxon>
        <taxon>Chromobacteriaceae</taxon>
        <taxon>Paludibacterium</taxon>
    </lineage>
</organism>
<evidence type="ECO:0000259" key="12">
    <source>
        <dbReference type="Pfam" id="PF05430"/>
    </source>
</evidence>
<keyword evidence="5 10" id="KW-0949">S-adenosyl-L-methionine</keyword>
<dbReference type="Gene3D" id="3.30.9.10">
    <property type="entry name" value="D-Amino Acid Oxidase, subunit A, domain 2"/>
    <property type="match status" value="1"/>
</dbReference>
<feature type="region of interest" description="tRNA (mnm(5)s(2)U34)-methyltransferase" evidence="10">
    <location>
        <begin position="1"/>
        <end position="232"/>
    </location>
</feature>
<dbReference type="NCBIfam" id="NF033855">
    <property type="entry name" value="tRNA_MNMC2"/>
    <property type="match status" value="1"/>
</dbReference>
<dbReference type="EC" id="2.1.1.61" evidence="10"/>
<keyword evidence="8 10" id="KW-0560">Oxidoreductase</keyword>
<comment type="similarity">
    <text evidence="10">In the C-terminal section; belongs to the DAO family.</text>
</comment>
<gene>
    <name evidence="10 13" type="primary">mnmC</name>
    <name evidence="13" type="ORF">GCM10011289_06880</name>
</gene>
<evidence type="ECO:0000256" key="8">
    <source>
        <dbReference type="ARBA" id="ARBA00023002"/>
    </source>
</evidence>
<keyword evidence="14" id="KW-1185">Reference proteome</keyword>
<comment type="caution">
    <text evidence="13">The sequence shown here is derived from an EMBL/GenBank/DDBJ whole genome shotgun (WGS) entry which is preliminary data.</text>
</comment>
<dbReference type="NCBIfam" id="TIGR03197">
    <property type="entry name" value="MnmC_Cterm"/>
    <property type="match status" value="1"/>
</dbReference>
<evidence type="ECO:0000256" key="6">
    <source>
        <dbReference type="ARBA" id="ARBA00022694"/>
    </source>
</evidence>
<keyword evidence="3 10" id="KW-0285">Flavoprotein</keyword>
<dbReference type="InterPro" id="IPR036188">
    <property type="entry name" value="FAD/NAD-bd_sf"/>
</dbReference>
<dbReference type="Gene3D" id="3.40.50.150">
    <property type="entry name" value="Vaccinia Virus protein VP39"/>
    <property type="match status" value="1"/>
</dbReference>
<dbReference type="HAMAP" id="MF_01102">
    <property type="entry name" value="MnmC"/>
    <property type="match status" value="1"/>
</dbReference>
<keyword evidence="7 10" id="KW-0274">FAD</keyword>
<dbReference type="InterPro" id="IPR008471">
    <property type="entry name" value="MnmC-like_methylTransf"/>
</dbReference>
<proteinExistence type="inferred from homology"/>
<evidence type="ECO:0000259" key="11">
    <source>
        <dbReference type="Pfam" id="PF01266"/>
    </source>
</evidence>
<dbReference type="SUPFAM" id="SSF53335">
    <property type="entry name" value="S-adenosyl-L-methionine-dependent methyltransferases"/>
    <property type="match status" value="1"/>
</dbReference>
<comment type="subcellular location">
    <subcellularLocation>
        <location evidence="10">Cytoplasm</location>
    </subcellularLocation>
</comment>
<dbReference type="InterPro" id="IPR029063">
    <property type="entry name" value="SAM-dependent_MTases_sf"/>
</dbReference>
<comment type="function">
    <text evidence="10">Catalyzes the last two steps in the biosynthesis of 5-methylaminomethyl-2-thiouridine (mnm(5)s(2)U) at the wobble position (U34) in tRNA. Catalyzes the FAD-dependent demodification of cmnm(5)s(2)U34 to nm(5)s(2)U34, followed by the transfer of a methyl group from S-adenosyl-L-methionine to nm(5)s(2)U34, to form mnm(5)s(2)U34.</text>
</comment>
<evidence type="ECO:0000256" key="3">
    <source>
        <dbReference type="ARBA" id="ARBA00022630"/>
    </source>
</evidence>
<dbReference type="Pfam" id="PF01266">
    <property type="entry name" value="DAO"/>
    <property type="match status" value="1"/>
</dbReference>
<evidence type="ECO:0000256" key="4">
    <source>
        <dbReference type="ARBA" id="ARBA00022679"/>
    </source>
</evidence>
<dbReference type="AlphaFoldDB" id="A0A918NZ81"/>
<keyword evidence="1 10" id="KW-0963">Cytoplasm</keyword>
<evidence type="ECO:0000313" key="13">
    <source>
        <dbReference type="EMBL" id="GGY06938.1"/>
    </source>
</evidence>
<evidence type="ECO:0000313" key="14">
    <source>
        <dbReference type="Proteomes" id="UP000645257"/>
    </source>
</evidence>
<feature type="region of interest" description="FAD-dependent cmnm(5)s(2)U34 oxidoreductase" evidence="10">
    <location>
        <begin position="258"/>
        <end position="659"/>
    </location>
</feature>
<dbReference type="PANTHER" id="PTHR13847:SF283">
    <property type="entry name" value="TRNA 5-METHYLAMINOMETHYL-2-THIOURIDINE BIOSYNTHESIS BIFUNCTIONAL PROTEIN MNMC"/>
    <property type="match status" value="1"/>
</dbReference>
<evidence type="ECO:0000256" key="2">
    <source>
        <dbReference type="ARBA" id="ARBA00022603"/>
    </source>
</evidence>
<dbReference type="GO" id="GO:0002098">
    <property type="term" value="P:tRNA wobble uridine modification"/>
    <property type="evidence" value="ECO:0007669"/>
    <property type="project" value="TreeGrafter"/>
</dbReference>
<protein>
    <recommendedName>
        <fullName evidence="10">tRNA 5-methylaminomethyl-2-thiouridine biosynthesis bifunctional protein MnmC</fullName>
        <shortName evidence="10">tRNA mnm(5)s(2)U biosynthesis bifunctional protein</shortName>
    </recommendedName>
    <domain>
        <recommendedName>
            <fullName evidence="10">tRNA (mnm(5)s(2)U34)-methyltransferase</fullName>
            <ecNumber evidence="10">2.1.1.61</ecNumber>
        </recommendedName>
    </domain>
    <domain>
        <recommendedName>
            <fullName evidence="10">FAD-dependent cmnm(5)s(2)U34 oxidoreductase</fullName>
            <ecNumber evidence="10">1.5.-.-</ecNumber>
        </recommendedName>
    </domain>
</protein>
<evidence type="ECO:0000256" key="7">
    <source>
        <dbReference type="ARBA" id="ARBA00022827"/>
    </source>
</evidence>
<dbReference type="Proteomes" id="UP000645257">
    <property type="component" value="Unassembled WGS sequence"/>
</dbReference>
<dbReference type="GO" id="GO:0004808">
    <property type="term" value="F:tRNA (5-methylaminomethyl-2-thiouridylate)(34)-methyltransferase activity"/>
    <property type="evidence" value="ECO:0007669"/>
    <property type="project" value="UniProtKB-EC"/>
</dbReference>
<accession>A0A918NZ81</accession>
<feature type="domain" description="FAD dependent oxidoreductase" evidence="11">
    <location>
        <begin position="255"/>
        <end position="624"/>
    </location>
</feature>
<dbReference type="InterPro" id="IPR006076">
    <property type="entry name" value="FAD-dep_OxRdtase"/>
</dbReference>
<evidence type="ECO:0000256" key="1">
    <source>
        <dbReference type="ARBA" id="ARBA00022490"/>
    </source>
</evidence>
<dbReference type="Gene3D" id="3.50.50.60">
    <property type="entry name" value="FAD/NAD(P)-binding domain"/>
    <property type="match status" value="1"/>
</dbReference>
<feature type="domain" description="MnmC-like methyltransferase" evidence="12">
    <location>
        <begin position="110"/>
        <end position="230"/>
    </location>
</feature>
<reference evidence="13" key="2">
    <citation type="submission" date="2020-09" db="EMBL/GenBank/DDBJ databases">
        <authorList>
            <person name="Sun Q."/>
            <person name="Kim S."/>
        </authorList>
    </citation>
    <scope>NUCLEOTIDE SEQUENCE</scope>
    <source>
        <strain evidence="13">KCTC 32182</strain>
    </source>
</reference>
<sequence>MTHNAELDWRDGQPFSTTFGDVYFSRTSGLDETRHVFLDNNRLAERFAALAPDGVFTIAETGFGTGLNVLCAWQCFEEHAPPGARLDIVSMEKHPLSREDLARALALWPELSDFSGKLLAQYGVPGPGWHRLVLAEGRVTLTLVIGDALDTIQEIDTRVDAWFLDGFAPSKNPGMWHPELFSAMARLGRDGATFATFTCAGAVRRGLAEAGFHVEKVPGHGQKREMCRGVLIKQPEPEWEAPWYARPPLPAGRSAIVVGGGLAGAASARSLAARGWQVTLVERHPALAAEGSGNPQGVLYAKLSAHFTPLTRLILSGYGFSLRTLSALLGPDTGAWRSSGVLQLGFDEEERKRQAQLAAAGLPEDFVRAVTEKEASALAGIPLSSPGLFFPEGGWAHPPALVAAMTDHPNITVRAGQPVIELDRNPVDGEWIAVGPEGPLAIGSVVVLASAADTADFDSTCHLPLKRIRGQITQARATAGSRRLNTVLCAEGYISPERGGSHCLGATFTFNDDGTDVRDSEHDANLAMLAGMAPALHAALGEARSGPQVEGGRAAFRCTSPDYLPMIGPVVRQEDFVAAWPELARDATSRPATPAPWCPGLYVNTAHGSRGLVTAPLSGEILASYLCGETAPLPSSLMRAVHPNRFLLRDLSRGKLTSR</sequence>
<keyword evidence="9 10" id="KW-0511">Multifunctional enzyme</keyword>
<keyword evidence="6 10" id="KW-0819">tRNA processing</keyword>